<dbReference type="InterPro" id="IPR036661">
    <property type="entry name" value="Luciferase-like_sf"/>
</dbReference>
<dbReference type="InterPro" id="IPR050564">
    <property type="entry name" value="F420-G6PD/mer"/>
</dbReference>
<dbReference type="EMBL" id="SHKY01000001">
    <property type="protein sequence ID" value="RZU51902.1"/>
    <property type="molecule type" value="Genomic_DNA"/>
</dbReference>
<evidence type="ECO:0000313" key="4">
    <source>
        <dbReference type="Proteomes" id="UP000292564"/>
    </source>
</evidence>
<sequence>MEPVLVELGYSLSCEEHGASDLVRFAARAEQAGFGYASISDHFHPWIGVQGQSPFVWSVLGGIACATSTLRVGTGVTCPTRRYHPAIVAQAAATVATMMPGRFYLGVGTGEALNEHVVDPAWPAHPRRAEMLEEAVEVIRRLWSGEVVTHYGAHYVVDSARLYTLPAQPPPLVVAAGGPRAAELAGRVGDGLINFTPDPDVAARFRDAGGGDKPRYVQYNVCWAQDEAEARRTAHRVVPIVALPGELNQQLPRPFDFEQASTVVTEDAIAEVVVCGPDPQKHIEGIQSCVDNGYDHVHVYQVGQDQEGFFRFYQKEILPHFR</sequence>
<protein>
    <submittedName>
        <fullName evidence="3">G6PDH family F420-dependent oxidoreductase</fullName>
    </submittedName>
</protein>
<dbReference type="NCBIfam" id="TIGR03557">
    <property type="entry name" value="F420_G6P_family"/>
    <property type="match status" value="1"/>
</dbReference>
<name>A0A4Q7ZLR7_9ACTN</name>
<dbReference type="Gene3D" id="3.20.20.30">
    <property type="entry name" value="Luciferase-like domain"/>
    <property type="match status" value="1"/>
</dbReference>
<evidence type="ECO:0000259" key="2">
    <source>
        <dbReference type="Pfam" id="PF00296"/>
    </source>
</evidence>
<dbReference type="Pfam" id="PF00296">
    <property type="entry name" value="Bac_luciferase"/>
    <property type="match status" value="1"/>
</dbReference>
<dbReference type="InterPro" id="IPR019945">
    <property type="entry name" value="F420_G6P_DH-rel"/>
</dbReference>
<dbReference type="PANTHER" id="PTHR43244">
    <property type="match status" value="1"/>
</dbReference>
<gene>
    <name evidence="3" type="ORF">EV385_3738</name>
</gene>
<proteinExistence type="predicted"/>
<reference evidence="3 4" key="1">
    <citation type="submission" date="2019-02" db="EMBL/GenBank/DDBJ databases">
        <title>Sequencing the genomes of 1000 actinobacteria strains.</title>
        <authorList>
            <person name="Klenk H.-P."/>
        </authorList>
    </citation>
    <scope>NUCLEOTIDE SEQUENCE [LARGE SCALE GENOMIC DNA]</scope>
    <source>
        <strain evidence="3 4">DSM 45162</strain>
    </source>
</reference>
<comment type="caution">
    <text evidence="3">The sequence shown here is derived from an EMBL/GenBank/DDBJ whole genome shotgun (WGS) entry which is preliminary data.</text>
</comment>
<organism evidence="3 4">
    <name type="scientific">Krasilnikovia cinnamomea</name>
    <dbReference type="NCBI Taxonomy" id="349313"/>
    <lineage>
        <taxon>Bacteria</taxon>
        <taxon>Bacillati</taxon>
        <taxon>Actinomycetota</taxon>
        <taxon>Actinomycetes</taxon>
        <taxon>Micromonosporales</taxon>
        <taxon>Micromonosporaceae</taxon>
        <taxon>Krasilnikovia</taxon>
    </lineage>
</organism>
<keyword evidence="1" id="KW-0560">Oxidoreductase</keyword>
<dbReference type="AlphaFoldDB" id="A0A4Q7ZLR7"/>
<dbReference type="InterPro" id="IPR011251">
    <property type="entry name" value="Luciferase-like_dom"/>
</dbReference>
<dbReference type="GO" id="GO:0016705">
    <property type="term" value="F:oxidoreductase activity, acting on paired donors, with incorporation or reduction of molecular oxygen"/>
    <property type="evidence" value="ECO:0007669"/>
    <property type="project" value="InterPro"/>
</dbReference>
<dbReference type="RefSeq" id="WP_207229868.1">
    <property type="nucleotide sequence ID" value="NZ_SHKY01000001.1"/>
</dbReference>
<dbReference type="SUPFAM" id="SSF51679">
    <property type="entry name" value="Bacterial luciferase-like"/>
    <property type="match status" value="1"/>
</dbReference>
<dbReference type="Proteomes" id="UP000292564">
    <property type="component" value="Unassembled WGS sequence"/>
</dbReference>
<evidence type="ECO:0000256" key="1">
    <source>
        <dbReference type="ARBA" id="ARBA00023002"/>
    </source>
</evidence>
<keyword evidence="4" id="KW-1185">Reference proteome</keyword>
<feature type="domain" description="Luciferase-like" evidence="2">
    <location>
        <begin position="18"/>
        <end position="296"/>
    </location>
</feature>
<dbReference type="PANTHER" id="PTHR43244:SF1">
    <property type="entry name" value="5,10-METHYLENETETRAHYDROMETHANOPTERIN REDUCTASE"/>
    <property type="match status" value="1"/>
</dbReference>
<evidence type="ECO:0000313" key="3">
    <source>
        <dbReference type="EMBL" id="RZU51902.1"/>
    </source>
</evidence>
<accession>A0A4Q7ZLR7</accession>
<dbReference type="CDD" id="cd01097">
    <property type="entry name" value="Tetrahydromethanopterin_reductase"/>
    <property type="match status" value="1"/>
</dbReference>